<dbReference type="Pfam" id="PF01554">
    <property type="entry name" value="MatE"/>
    <property type="match status" value="2"/>
</dbReference>
<protein>
    <submittedName>
        <fullName evidence="3">MATE efflux family protein</fullName>
    </submittedName>
</protein>
<feature type="transmembrane region" description="Helical" evidence="2">
    <location>
        <begin position="78"/>
        <end position="102"/>
    </location>
</feature>
<reference evidence="3 4" key="1">
    <citation type="submission" date="2019-07" db="EMBL/GenBank/DDBJ databases">
        <title>De Novo Assembly of kiwifruit Actinidia rufa.</title>
        <authorList>
            <person name="Sugita-Konishi S."/>
            <person name="Sato K."/>
            <person name="Mori E."/>
            <person name="Abe Y."/>
            <person name="Kisaki G."/>
            <person name="Hamano K."/>
            <person name="Suezawa K."/>
            <person name="Otani M."/>
            <person name="Fukuda T."/>
            <person name="Manabe T."/>
            <person name="Gomi K."/>
            <person name="Tabuchi M."/>
            <person name="Akimitsu K."/>
            <person name="Kataoka I."/>
        </authorList>
    </citation>
    <scope>NUCLEOTIDE SEQUENCE [LARGE SCALE GENOMIC DNA]</scope>
    <source>
        <strain evidence="4">cv. Fuchu</strain>
    </source>
</reference>
<dbReference type="EMBL" id="BJWL01000007">
    <property type="protein sequence ID" value="GFY91421.1"/>
    <property type="molecule type" value="Genomic_DNA"/>
</dbReference>
<keyword evidence="2" id="KW-1133">Transmembrane helix</keyword>
<evidence type="ECO:0000256" key="2">
    <source>
        <dbReference type="SAM" id="Phobius"/>
    </source>
</evidence>
<dbReference type="Proteomes" id="UP000585474">
    <property type="component" value="Unassembled WGS sequence"/>
</dbReference>
<accession>A0A7J0EYA1</accession>
<feature type="transmembrane region" description="Helical" evidence="2">
    <location>
        <begin position="152"/>
        <end position="169"/>
    </location>
</feature>
<comment type="similarity">
    <text evidence="1">Belongs to the multi antimicrobial extrusion (MATE) (TC 2.A.66.1) family.</text>
</comment>
<dbReference type="InterPro" id="IPR002528">
    <property type="entry name" value="MATE_fam"/>
</dbReference>
<gene>
    <name evidence="3" type="ORF">Acr_07g0016170</name>
</gene>
<organism evidence="3 4">
    <name type="scientific">Actinidia rufa</name>
    <dbReference type="NCBI Taxonomy" id="165716"/>
    <lineage>
        <taxon>Eukaryota</taxon>
        <taxon>Viridiplantae</taxon>
        <taxon>Streptophyta</taxon>
        <taxon>Embryophyta</taxon>
        <taxon>Tracheophyta</taxon>
        <taxon>Spermatophyta</taxon>
        <taxon>Magnoliopsida</taxon>
        <taxon>eudicotyledons</taxon>
        <taxon>Gunneridae</taxon>
        <taxon>Pentapetalae</taxon>
        <taxon>asterids</taxon>
        <taxon>Ericales</taxon>
        <taxon>Actinidiaceae</taxon>
        <taxon>Actinidia</taxon>
    </lineage>
</organism>
<evidence type="ECO:0000256" key="1">
    <source>
        <dbReference type="ARBA" id="ARBA00010199"/>
    </source>
</evidence>
<dbReference type="GO" id="GO:0042910">
    <property type="term" value="F:xenobiotic transmembrane transporter activity"/>
    <property type="evidence" value="ECO:0007669"/>
    <property type="project" value="InterPro"/>
</dbReference>
<sequence length="322" mass="35537">MTLNTIFGYEDDARPRTKIQGFLKDFWVESKKLWYLASPAIITSVCQYSLGAITQIFAGNIGTSQLAAISVENSIIAGFSYGIMWGMGSGLETLCGIAFGAGQLEMLGIYMQRSWVILNTTALMLMFTYIFATPILKIIGQTDEISEDAGTFALWMIPQLFAYAMNYPLAKFLQAQNKFMVMAVISVLALVFHAFFSWLLIAKLGWGMAGAAVVLNLSWWFIVLTQLLLEVWYIDSLTLLAGYLKNAEISVDASTICVRVSNELGAIHPREAKFSTVVVGITSLLIGLFLALILIITGKQYPSLFSNDSDVQELVYTSSLHC</sequence>
<feature type="transmembrane region" description="Helical" evidence="2">
    <location>
        <begin position="33"/>
        <end position="58"/>
    </location>
</feature>
<feature type="transmembrane region" description="Helical" evidence="2">
    <location>
        <begin position="114"/>
        <end position="132"/>
    </location>
</feature>
<dbReference type="OrthoDB" id="2126698at2759"/>
<keyword evidence="2" id="KW-0472">Membrane</keyword>
<evidence type="ECO:0000313" key="3">
    <source>
        <dbReference type="EMBL" id="GFY91421.1"/>
    </source>
</evidence>
<proteinExistence type="inferred from homology"/>
<keyword evidence="2" id="KW-0812">Transmembrane</keyword>
<feature type="transmembrane region" description="Helical" evidence="2">
    <location>
        <begin position="274"/>
        <end position="296"/>
    </location>
</feature>
<feature type="transmembrane region" description="Helical" evidence="2">
    <location>
        <begin position="207"/>
        <end position="229"/>
    </location>
</feature>
<dbReference type="PANTHER" id="PTHR11206">
    <property type="entry name" value="MULTIDRUG RESISTANCE PROTEIN"/>
    <property type="match status" value="1"/>
</dbReference>
<keyword evidence="4" id="KW-1185">Reference proteome</keyword>
<dbReference type="GO" id="GO:0015297">
    <property type="term" value="F:antiporter activity"/>
    <property type="evidence" value="ECO:0007669"/>
    <property type="project" value="InterPro"/>
</dbReference>
<feature type="transmembrane region" description="Helical" evidence="2">
    <location>
        <begin position="181"/>
        <end position="201"/>
    </location>
</feature>
<name>A0A7J0EYA1_9ERIC</name>
<dbReference type="GO" id="GO:0016020">
    <property type="term" value="C:membrane"/>
    <property type="evidence" value="ECO:0007669"/>
    <property type="project" value="InterPro"/>
</dbReference>
<comment type="caution">
    <text evidence="3">The sequence shown here is derived from an EMBL/GenBank/DDBJ whole genome shotgun (WGS) entry which is preliminary data.</text>
</comment>
<evidence type="ECO:0000313" key="4">
    <source>
        <dbReference type="Proteomes" id="UP000585474"/>
    </source>
</evidence>
<dbReference type="AlphaFoldDB" id="A0A7J0EYA1"/>